<keyword evidence="15" id="KW-0175">Coiled coil</keyword>
<dbReference type="Pfam" id="PF02518">
    <property type="entry name" value="HATPase_c"/>
    <property type="match status" value="1"/>
</dbReference>
<dbReference type="SUPFAM" id="SSF55874">
    <property type="entry name" value="ATPase domain of HSP90 chaperone/DNA topoisomerase II/histidine kinase"/>
    <property type="match status" value="1"/>
</dbReference>
<evidence type="ECO:0000256" key="3">
    <source>
        <dbReference type="ARBA" id="ARBA00004496"/>
    </source>
</evidence>
<evidence type="ECO:0000256" key="10">
    <source>
        <dbReference type="ARBA" id="ARBA00023004"/>
    </source>
</evidence>
<evidence type="ECO:0000256" key="16">
    <source>
        <dbReference type="SAM" id="MobiDB-lite"/>
    </source>
</evidence>
<keyword evidence="10" id="KW-0408">Iron</keyword>
<dbReference type="PANTHER" id="PTHR24421:SF62">
    <property type="entry name" value="SENSORY TRANSDUCTION HISTIDINE KINASE"/>
    <property type="match status" value="1"/>
</dbReference>
<organism evidence="19 20">
    <name type="scientific">Nocardiopsis eucommiae</name>
    <dbReference type="NCBI Taxonomy" id="2831970"/>
    <lineage>
        <taxon>Bacteria</taxon>
        <taxon>Bacillati</taxon>
        <taxon>Actinomycetota</taxon>
        <taxon>Actinomycetes</taxon>
        <taxon>Streptosporangiales</taxon>
        <taxon>Nocardiopsidaceae</taxon>
        <taxon>Nocardiopsis</taxon>
    </lineage>
</organism>
<keyword evidence="6" id="KW-0479">Metal-binding</keyword>
<keyword evidence="6" id="KW-0004">4Fe-4S</keyword>
<evidence type="ECO:0000313" key="19">
    <source>
        <dbReference type="EMBL" id="QVJ00914.1"/>
    </source>
</evidence>
<dbReference type="InterPro" id="IPR050482">
    <property type="entry name" value="Sensor_HK_TwoCompSys"/>
</dbReference>
<gene>
    <name evidence="19" type="ORF">KGD82_21470</name>
</gene>
<feature type="transmembrane region" description="Helical" evidence="17">
    <location>
        <begin position="110"/>
        <end position="127"/>
    </location>
</feature>
<dbReference type="PANTHER" id="PTHR24421">
    <property type="entry name" value="NITRATE/NITRITE SENSOR PROTEIN NARX-RELATED"/>
    <property type="match status" value="1"/>
</dbReference>
<dbReference type="GO" id="GO:0005737">
    <property type="term" value="C:cytoplasm"/>
    <property type="evidence" value="ECO:0007669"/>
    <property type="project" value="UniProtKB-SubCell"/>
</dbReference>
<keyword evidence="9 19" id="KW-0418">Kinase</keyword>
<dbReference type="Gene3D" id="3.30.565.10">
    <property type="entry name" value="Histidine kinase-like ATPase, C-terminal domain"/>
    <property type="match status" value="1"/>
</dbReference>
<keyword evidence="17" id="KW-0812">Transmembrane</keyword>
<evidence type="ECO:0000256" key="12">
    <source>
        <dbReference type="ARBA" id="ARBA00023014"/>
    </source>
</evidence>
<comment type="function">
    <text evidence="13">Member of the two-component regulatory system NreB/NreC involved in the control of dissimilatory nitrate/nitrite reduction in response to oxygen. NreB functions as a direct oxygen sensor histidine kinase which is autophosphorylated, in the absence of oxygen, probably at the conserved histidine residue, and transfers its phosphate group probably to a conserved aspartate residue of NreC. NreB/NreC activates the expression of the nitrate (narGHJI) and nitrite (nir) reductase operons, as well as the putative nitrate transporter gene narT.</text>
</comment>
<dbReference type="EC" id="2.7.13.3" evidence="4"/>
<dbReference type="KEGG" id="nec:KGD82_21470"/>
<feature type="coiled-coil region" evidence="15">
    <location>
        <begin position="208"/>
        <end position="235"/>
    </location>
</feature>
<keyword evidence="11" id="KW-0902">Two-component regulatory system</keyword>
<dbReference type="AlphaFoldDB" id="A0A975L7V1"/>
<feature type="transmembrane region" description="Helical" evidence="17">
    <location>
        <begin position="75"/>
        <end position="98"/>
    </location>
</feature>
<evidence type="ECO:0000256" key="15">
    <source>
        <dbReference type="SAM" id="Coils"/>
    </source>
</evidence>
<evidence type="ECO:0000313" key="20">
    <source>
        <dbReference type="Proteomes" id="UP000682416"/>
    </source>
</evidence>
<feature type="transmembrane region" description="Helical" evidence="17">
    <location>
        <begin position="174"/>
        <end position="198"/>
    </location>
</feature>
<dbReference type="Pfam" id="PF07730">
    <property type="entry name" value="HisKA_3"/>
    <property type="match status" value="1"/>
</dbReference>
<comment type="subcellular location">
    <subcellularLocation>
        <location evidence="3">Cytoplasm</location>
    </subcellularLocation>
</comment>
<keyword evidence="17" id="KW-0472">Membrane</keyword>
<dbReference type="InterPro" id="IPR017205">
    <property type="entry name" value="Sig_transdc_His_kinase_ChrS"/>
</dbReference>
<keyword evidence="17" id="KW-1133">Transmembrane helix</keyword>
<evidence type="ECO:0000256" key="5">
    <source>
        <dbReference type="ARBA" id="ARBA00017322"/>
    </source>
</evidence>
<evidence type="ECO:0000256" key="7">
    <source>
        <dbReference type="ARBA" id="ARBA00022490"/>
    </source>
</evidence>
<dbReference type="Gene3D" id="1.20.5.1930">
    <property type="match status" value="1"/>
</dbReference>
<dbReference type="GO" id="GO:0000155">
    <property type="term" value="F:phosphorelay sensor kinase activity"/>
    <property type="evidence" value="ECO:0007669"/>
    <property type="project" value="InterPro"/>
</dbReference>
<protein>
    <recommendedName>
        <fullName evidence="5">Oxygen sensor histidine kinase NreB</fullName>
        <ecNumber evidence="4">2.7.13.3</ecNumber>
    </recommendedName>
    <alternativeName>
        <fullName evidence="14">Nitrogen regulation protein B</fullName>
    </alternativeName>
</protein>
<dbReference type="PRINTS" id="PR00344">
    <property type="entry name" value="BCTRLSENSOR"/>
</dbReference>
<dbReference type="Proteomes" id="UP000682416">
    <property type="component" value="Chromosome"/>
</dbReference>
<evidence type="ECO:0000256" key="4">
    <source>
        <dbReference type="ARBA" id="ARBA00012438"/>
    </source>
</evidence>
<keyword evidence="20" id="KW-1185">Reference proteome</keyword>
<evidence type="ECO:0000256" key="13">
    <source>
        <dbReference type="ARBA" id="ARBA00024827"/>
    </source>
</evidence>
<dbReference type="InterPro" id="IPR004358">
    <property type="entry name" value="Sig_transdc_His_kin-like_C"/>
</dbReference>
<dbReference type="InterPro" id="IPR036890">
    <property type="entry name" value="HATPase_C_sf"/>
</dbReference>
<accession>A0A975L7V1</accession>
<keyword evidence="7" id="KW-0963">Cytoplasm</keyword>
<feature type="transmembrane region" description="Helical" evidence="17">
    <location>
        <begin position="133"/>
        <end position="162"/>
    </location>
</feature>
<evidence type="ECO:0000256" key="11">
    <source>
        <dbReference type="ARBA" id="ARBA00023012"/>
    </source>
</evidence>
<dbReference type="EMBL" id="CP074402">
    <property type="protein sequence ID" value="QVJ00914.1"/>
    <property type="molecule type" value="Genomic_DNA"/>
</dbReference>
<comment type="cofactor">
    <cofactor evidence="2">
        <name>[4Fe-4S] cluster</name>
        <dbReference type="ChEBI" id="CHEBI:49883"/>
    </cofactor>
</comment>
<evidence type="ECO:0000256" key="17">
    <source>
        <dbReference type="SAM" id="Phobius"/>
    </source>
</evidence>
<dbReference type="GO" id="GO:0016020">
    <property type="term" value="C:membrane"/>
    <property type="evidence" value="ECO:0007669"/>
    <property type="project" value="InterPro"/>
</dbReference>
<dbReference type="InterPro" id="IPR011712">
    <property type="entry name" value="Sig_transdc_His_kin_sub3_dim/P"/>
</dbReference>
<evidence type="ECO:0000256" key="14">
    <source>
        <dbReference type="ARBA" id="ARBA00030800"/>
    </source>
</evidence>
<feature type="compositionally biased region" description="Low complexity" evidence="16">
    <location>
        <begin position="13"/>
        <end position="36"/>
    </location>
</feature>
<comment type="catalytic activity">
    <reaction evidence="1">
        <text>ATP + protein L-histidine = ADP + protein N-phospho-L-histidine.</text>
        <dbReference type="EC" id="2.7.13.3"/>
    </reaction>
</comment>
<feature type="transmembrane region" description="Helical" evidence="17">
    <location>
        <begin position="50"/>
        <end position="69"/>
    </location>
</feature>
<name>A0A975L7V1_9ACTN</name>
<sequence>MTMTTDRAPGPETTVPPGSDPTGPVPTGSTPTGTDPSSDRDERHAWNMGAWWHVAFTVAMAAVIVLALVTGPPEWRWLTAALMVAVVVVYLVFARPLISPEKDFPSTGRALGLMGLFLLPSVPAVILNPTLVFALIAIAPVCFMTVGSVLAVATVGVILLFPTVLGGLLGWEDWASVGVSLLINGAILGYALWFGTWIERIVVQSVERYELIEALRRSREEVARLSEEAGALAEREHLAREMHDTLAQGFTSIVTLAQAVESELDSDPVTARRHLALMRETAAENLAETRAMVAARQSLRLEDEGLDASLRRICERLGRELGISVNAEVTGEPEELPNDLQICLLRTAQEALANVRKHAGARATTVTLAYTDVGVRLTVADDGLGFDTSLPAHGNGLANMRHRAATVGGLLDLESVPGRGTTVRLAIPHDDADE</sequence>
<feature type="region of interest" description="Disordered" evidence="16">
    <location>
        <begin position="1"/>
        <end position="42"/>
    </location>
</feature>
<keyword evidence="12" id="KW-0411">Iron-sulfur</keyword>
<dbReference type="RefSeq" id="WP_378740585.1">
    <property type="nucleotide sequence ID" value="NZ_CBDRIY010000003.1"/>
</dbReference>
<evidence type="ECO:0000256" key="6">
    <source>
        <dbReference type="ARBA" id="ARBA00022485"/>
    </source>
</evidence>
<feature type="domain" description="Histidine kinase/HSP90-like ATPase" evidence="18">
    <location>
        <begin position="339"/>
        <end position="431"/>
    </location>
</feature>
<evidence type="ECO:0000256" key="2">
    <source>
        <dbReference type="ARBA" id="ARBA00001966"/>
    </source>
</evidence>
<dbReference type="PIRSF" id="PIRSF037434">
    <property type="entry name" value="STHK_ChrS"/>
    <property type="match status" value="1"/>
</dbReference>
<evidence type="ECO:0000256" key="9">
    <source>
        <dbReference type="ARBA" id="ARBA00022777"/>
    </source>
</evidence>
<dbReference type="GO" id="GO:0046983">
    <property type="term" value="F:protein dimerization activity"/>
    <property type="evidence" value="ECO:0007669"/>
    <property type="project" value="InterPro"/>
</dbReference>
<evidence type="ECO:0000256" key="8">
    <source>
        <dbReference type="ARBA" id="ARBA00022679"/>
    </source>
</evidence>
<keyword evidence="8" id="KW-0808">Transferase</keyword>
<evidence type="ECO:0000259" key="18">
    <source>
        <dbReference type="SMART" id="SM00387"/>
    </source>
</evidence>
<dbReference type="CDD" id="cd16917">
    <property type="entry name" value="HATPase_UhpB-NarQ-NarX-like"/>
    <property type="match status" value="1"/>
</dbReference>
<evidence type="ECO:0000256" key="1">
    <source>
        <dbReference type="ARBA" id="ARBA00000085"/>
    </source>
</evidence>
<proteinExistence type="predicted"/>
<reference evidence="19" key="1">
    <citation type="submission" date="2021-05" db="EMBL/GenBank/DDBJ databases">
        <authorList>
            <person name="Kaiqin L."/>
            <person name="Jian G."/>
        </authorList>
    </citation>
    <scope>NUCLEOTIDE SEQUENCE</scope>
    <source>
        <strain evidence="19">HDS5</strain>
    </source>
</reference>
<dbReference type="SMART" id="SM00387">
    <property type="entry name" value="HATPase_c"/>
    <property type="match status" value="1"/>
</dbReference>
<dbReference type="GO" id="GO:0051539">
    <property type="term" value="F:4 iron, 4 sulfur cluster binding"/>
    <property type="evidence" value="ECO:0007669"/>
    <property type="project" value="UniProtKB-KW"/>
</dbReference>
<dbReference type="InterPro" id="IPR003594">
    <property type="entry name" value="HATPase_dom"/>
</dbReference>